<evidence type="ECO:0000313" key="4">
    <source>
        <dbReference type="Proteomes" id="UP000603904"/>
    </source>
</evidence>
<dbReference type="Proteomes" id="UP000603904">
    <property type="component" value="Unassembled WGS sequence"/>
</dbReference>
<dbReference type="InterPro" id="IPR014729">
    <property type="entry name" value="Rossmann-like_a/b/a_fold"/>
</dbReference>
<dbReference type="Pfam" id="PF00582">
    <property type="entry name" value="Usp"/>
    <property type="match status" value="2"/>
</dbReference>
<evidence type="ECO:0000313" key="3">
    <source>
        <dbReference type="EMBL" id="GIH41857.1"/>
    </source>
</evidence>
<comment type="similarity">
    <text evidence="1">Belongs to the universal stress protein A family.</text>
</comment>
<dbReference type="RefSeq" id="WP_204059166.1">
    <property type="nucleotide sequence ID" value="NZ_BAAAGP010000007.1"/>
</dbReference>
<feature type="domain" description="UspA" evidence="2">
    <location>
        <begin position="2"/>
        <end position="137"/>
    </location>
</feature>
<dbReference type="PANTHER" id="PTHR46553">
    <property type="entry name" value="ADENINE NUCLEOTIDE ALPHA HYDROLASES-LIKE SUPERFAMILY PROTEIN"/>
    <property type="match status" value="1"/>
</dbReference>
<name>A0ABQ4G487_9ACTN</name>
<accession>A0ABQ4G487</accession>
<evidence type="ECO:0000256" key="1">
    <source>
        <dbReference type="ARBA" id="ARBA00008791"/>
    </source>
</evidence>
<dbReference type="InterPro" id="IPR006015">
    <property type="entry name" value="Universal_stress_UspA"/>
</dbReference>
<dbReference type="Gene3D" id="3.40.50.620">
    <property type="entry name" value="HUPs"/>
    <property type="match status" value="2"/>
</dbReference>
<evidence type="ECO:0000259" key="2">
    <source>
        <dbReference type="Pfam" id="PF00582"/>
    </source>
</evidence>
<proteinExistence type="inferred from homology"/>
<feature type="domain" description="UspA" evidence="2">
    <location>
        <begin position="147"/>
        <end position="275"/>
    </location>
</feature>
<comment type="caution">
    <text evidence="3">The sequence shown here is derived from an EMBL/GenBank/DDBJ whole genome shotgun (WGS) entry which is preliminary data.</text>
</comment>
<dbReference type="SUPFAM" id="SSF52402">
    <property type="entry name" value="Adenine nucleotide alpha hydrolases-like"/>
    <property type="match status" value="2"/>
</dbReference>
<sequence length="287" mass="29240">MIVVGVDGSRAGVEAAAWAAREAALRHAPLRIVHAIPDWACRTAGKGPYAEVAEWMRSGAEQVLAGAAERAEAEAPHVETATAILPGDPRSALIAEAAGAALLVVGNHGLGGFRGLLVGSVAHGVAGHAPCDVVVVRTAPGEPGGEVVAGVDGSPAGGRSLEFAFAEAALRHAPLRAVHAWNPFEGPLPGGPRDEEGEARLLREALEGPRARHPDVAVTEEVVRGHPVDALLRASEGADLLVVGSRGHGAFAGLVLGAVTQPLLHHATCPLAVVRPAAPDTPEAEDR</sequence>
<keyword evidence="4" id="KW-1185">Reference proteome</keyword>
<organism evidence="3 4">
    <name type="scientific">Microbispora corallina</name>
    <dbReference type="NCBI Taxonomy" id="83302"/>
    <lineage>
        <taxon>Bacteria</taxon>
        <taxon>Bacillati</taxon>
        <taxon>Actinomycetota</taxon>
        <taxon>Actinomycetes</taxon>
        <taxon>Streptosporangiales</taxon>
        <taxon>Streptosporangiaceae</taxon>
        <taxon>Microbispora</taxon>
    </lineage>
</organism>
<dbReference type="EMBL" id="BOOC01000026">
    <property type="protein sequence ID" value="GIH41857.1"/>
    <property type="molecule type" value="Genomic_DNA"/>
</dbReference>
<gene>
    <name evidence="3" type="ORF">Mco01_48570</name>
</gene>
<reference evidence="3 4" key="1">
    <citation type="submission" date="2021-01" db="EMBL/GenBank/DDBJ databases">
        <title>Whole genome shotgun sequence of Microbispora corallina NBRC 16416.</title>
        <authorList>
            <person name="Komaki H."/>
            <person name="Tamura T."/>
        </authorList>
    </citation>
    <scope>NUCLEOTIDE SEQUENCE [LARGE SCALE GENOMIC DNA]</scope>
    <source>
        <strain evidence="3 4">NBRC 16416</strain>
    </source>
</reference>
<dbReference type="PANTHER" id="PTHR46553:SF3">
    <property type="entry name" value="ADENINE NUCLEOTIDE ALPHA HYDROLASES-LIKE SUPERFAMILY PROTEIN"/>
    <property type="match status" value="1"/>
</dbReference>
<dbReference type="InterPro" id="IPR006016">
    <property type="entry name" value="UspA"/>
</dbReference>
<dbReference type="PRINTS" id="PR01438">
    <property type="entry name" value="UNVRSLSTRESS"/>
</dbReference>
<protein>
    <submittedName>
        <fullName evidence="3">Universal stress protein</fullName>
    </submittedName>
</protein>